<sequence>MAEDARRKWLPREKVMPGKPGGDDGDAHTADQSGRSPSPVQWSGKALPPIGVRWVWQGTVCTWHVSLGLKTGASVFDL</sequence>
<feature type="compositionally biased region" description="Polar residues" evidence="1">
    <location>
        <begin position="30"/>
        <end position="41"/>
    </location>
</feature>
<evidence type="ECO:0000313" key="2">
    <source>
        <dbReference type="EMBL" id="KAK5862409.1"/>
    </source>
</evidence>
<proteinExistence type="predicted"/>
<name>A0AAN8AN80_ELEMC</name>
<dbReference type="AlphaFoldDB" id="A0AAN8AN80"/>
<evidence type="ECO:0000256" key="1">
    <source>
        <dbReference type="SAM" id="MobiDB-lite"/>
    </source>
</evidence>
<feature type="region of interest" description="Disordered" evidence="1">
    <location>
        <begin position="1"/>
        <end position="45"/>
    </location>
</feature>
<gene>
    <name evidence="2" type="ORF">PBY51_017809</name>
</gene>
<organism evidence="2 3">
    <name type="scientific">Eleginops maclovinus</name>
    <name type="common">Patagonian blennie</name>
    <name type="synonym">Eleginus maclovinus</name>
    <dbReference type="NCBI Taxonomy" id="56733"/>
    <lineage>
        <taxon>Eukaryota</taxon>
        <taxon>Metazoa</taxon>
        <taxon>Chordata</taxon>
        <taxon>Craniata</taxon>
        <taxon>Vertebrata</taxon>
        <taxon>Euteleostomi</taxon>
        <taxon>Actinopterygii</taxon>
        <taxon>Neopterygii</taxon>
        <taxon>Teleostei</taxon>
        <taxon>Neoteleostei</taxon>
        <taxon>Acanthomorphata</taxon>
        <taxon>Eupercaria</taxon>
        <taxon>Perciformes</taxon>
        <taxon>Notothenioidei</taxon>
        <taxon>Eleginopidae</taxon>
        <taxon>Eleginops</taxon>
    </lineage>
</organism>
<dbReference type="Proteomes" id="UP001346869">
    <property type="component" value="Unassembled WGS sequence"/>
</dbReference>
<dbReference type="EMBL" id="JAUZQC010000012">
    <property type="protein sequence ID" value="KAK5862409.1"/>
    <property type="molecule type" value="Genomic_DNA"/>
</dbReference>
<comment type="caution">
    <text evidence="2">The sequence shown here is derived from an EMBL/GenBank/DDBJ whole genome shotgun (WGS) entry which is preliminary data.</text>
</comment>
<protein>
    <submittedName>
        <fullName evidence="2">Uncharacterized protein</fullName>
    </submittedName>
</protein>
<feature type="compositionally biased region" description="Basic and acidic residues" evidence="1">
    <location>
        <begin position="1"/>
        <end position="29"/>
    </location>
</feature>
<accession>A0AAN8AN80</accession>
<keyword evidence="3" id="KW-1185">Reference proteome</keyword>
<reference evidence="2 3" key="2">
    <citation type="journal article" date="2023" name="Mol. Biol. Evol.">
        <title>Genomics of Secondarily Temperate Adaptation in the Only Non-Antarctic Icefish.</title>
        <authorList>
            <person name="Rivera-Colon A.G."/>
            <person name="Rayamajhi N."/>
            <person name="Minhas B.F."/>
            <person name="Madrigal G."/>
            <person name="Bilyk K.T."/>
            <person name="Yoon V."/>
            <person name="Hune M."/>
            <person name="Gregory S."/>
            <person name="Cheng C.H.C."/>
            <person name="Catchen J.M."/>
        </authorList>
    </citation>
    <scope>NUCLEOTIDE SEQUENCE [LARGE SCALE GENOMIC DNA]</scope>
    <source>
        <strain evidence="2">JMC-PN-2008</strain>
    </source>
</reference>
<reference evidence="2 3" key="1">
    <citation type="journal article" date="2023" name="Genes (Basel)">
        <title>Chromosome-Level Genome Assembly and Circadian Gene Repertoire of the Patagonia Blennie Eleginops maclovinus-The Closest Ancestral Proxy of Antarctic Cryonotothenioids.</title>
        <authorList>
            <person name="Cheng C.C."/>
            <person name="Rivera-Colon A.G."/>
            <person name="Minhas B.F."/>
            <person name="Wilson L."/>
            <person name="Rayamajhi N."/>
            <person name="Vargas-Chacoff L."/>
            <person name="Catchen J.M."/>
        </authorList>
    </citation>
    <scope>NUCLEOTIDE SEQUENCE [LARGE SCALE GENOMIC DNA]</scope>
    <source>
        <strain evidence="2">JMC-PN-2008</strain>
    </source>
</reference>
<evidence type="ECO:0000313" key="3">
    <source>
        <dbReference type="Proteomes" id="UP001346869"/>
    </source>
</evidence>